<protein>
    <recommendedName>
        <fullName evidence="1">Protein kinase domain-containing protein</fullName>
    </recommendedName>
</protein>
<feature type="domain" description="Protein kinase" evidence="1">
    <location>
        <begin position="20"/>
        <end position="200"/>
    </location>
</feature>
<dbReference type="Proteomes" id="UP000188184">
    <property type="component" value="Plasmid unnamed1"/>
</dbReference>
<gene>
    <name evidence="2" type="ORF">B0X71_19790</name>
</gene>
<dbReference type="GO" id="GO:0005524">
    <property type="term" value="F:ATP binding"/>
    <property type="evidence" value="ECO:0007669"/>
    <property type="project" value="InterPro"/>
</dbReference>
<dbReference type="Gene3D" id="3.30.200.20">
    <property type="entry name" value="Phosphorylase Kinase, domain 1"/>
    <property type="match status" value="1"/>
</dbReference>
<geneLocation type="plasmid" evidence="2 3">
    <name>unnamed1</name>
</geneLocation>
<dbReference type="SMART" id="SM00220">
    <property type="entry name" value="S_TKc"/>
    <property type="match status" value="1"/>
</dbReference>
<dbReference type="EMBL" id="CP019641">
    <property type="protein sequence ID" value="AQQ55411.1"/>
    <property type="molecule type" value="Genomic_DNA"/>
</dbReference>
<dbReference type="AlphaFoldDB" id="A0A1Q2L4S6"/>
<name>A0A1Q2L4S6_9BACL</name>
<keyword evidence="3" id="KW-1185">Reference proteome</keyword>
<evidence type="ECO:0000313" key="3">
    <source>
        <dbReference type="Proteomes" id="UP000188184"/>
    </source>
</evidence>
<proteinExistence type="predicted"/>
<dbReference type="GO" id="GO:0004672">
    <property type="term" value="F:protein kinase activity"/>
    <property type="evidence" value="ECO:0007669"/>
    <property type="project" value="InterPro"/>
</dbReference>
<dbReference type="Pfam" id="PF00069">
    <property type="entry name" value="Pkinase"/>
    <property type="match status" value="1"/>
</dbReference>
<dbReference type="Gene3D" id="1.10.510.10">
    <property type="entry name" value="Transferase(Phosphotransferase) domain 1"/>
    <property type="match status" value="1"/>
</dbReference>
<dbReference type="KEGG" id="pmar:B0X71_19790"/>
<dbReference type="SUPFAM" id="SSF56112">
    <property type="entry name" value="Protein kinase-like (PK-like)"/>
    <property type="match status" value="1"/>
</dbReference>
<dbReference type="PANTHER" id="PTHR44167">
    <property type="entry name" value="OVARIAN-SPECIFIC SERINE/THREONINE-PROTEIN KINASE LOK-RELATED"/>
    <property type="match status" value="1"/>
</dbReference>
<dbReference type="PANTHER" id="PTHR44167:SF24">
    <property type="entry name" value="SERINE_THREONINE-PROTEIN KINASE CHK2"/>
    <property type="match status" value="1"/>
</dbReference>
<organism evidence="2 3">
    <name type="scientific">Planococcus lenghuensis</name>
    <dbReference type="NCBI Taxonomy" id="2213202"/>
    <lineage>
        <taxon>Bacteria</taxon>
        <taxon>Bacillati</taxon>
        <taxon>Bacillota</taxon>
        <taxon>Bacilli</taxon>
        <taxon>Bacillales</taxon>
        <taxon>Caryophanaceae</taxon>
        <taxon>Planococcus</taxon>
    </lineage>
</organism>
<dbReference type="InterPro" id="IPR011009">
    <property type="entry name" value="Kinase-like_dom_sf"/>
</dbReference>
<reference evidence="2 3" key="1">
    <citation type="submission" date="2017-02" db="EMBL/GenBank/DDBJ databases">
        <title>The complete genomic sequence of a novel cold adapted crude oil-degrading bacterium Planococcus qaidamina Y42.</title>
        <authorList>
            <person name="Yang R."/>
        </authorList>
    </citation>
    <scope>NUCLEOTIDE SEQUENCE [LARGE SCALE GENOMIC DNA]</scope>
    <source>
        <strain evidence="2 3">Y42</strain>
        <plasmid evidence="2 3">unnamed1</plasmid>
    </source>
</reference>
<accession>A0A1Q2L4S6</accession>
<dbReference type="InterPro" id="IPR000719">
    <property type="entry name" value="Prot_kinase_dom"/>
</dbReference>
<evidence type="ECO:0000313" key="2">
    <source>
        <dbReference type="EMBL" id="AQQ55411.1"/>
    </source>
</evidence>
<dbReference type="OrthoDB" id="9788659at2"/>
<keyword evidence="2" id="KW-0614">Plasmid</keyword>
<sequence length="204" mass="23544">MQSKNKKKQGKLLNNRYILIKVIRLRGKGGVYLALDTKKMGIPKVILKEGRFQGETEPSGVTAIERLKWQESATKCLKNYQPKVLDSFTENQNYFLVYEYLDAVSIKDYIQKNRFSKEETLEIILKISEIVEEIHSQGYVLRDLSPDNVLFSSNKEIYIIDLEYSFKDSCVDNLPYFPAGTPGFCPPEKFGINVSYQPSFRDDC</sequence>
<dbReference type="RefSeq" id="WP_077591272.1">
    <property type="nucleotide sequence ID" value="NZ_CP019641.1"/>
</dbReference>
<evidence type="ECO:0000259" key="1">
    <source>
        <dbReference type="SMART" id="SM00220"/>
    </source>
</evidence>